<reference evidence="1" key="1">
    <citation type="submission" date="2023-10" db="EMBL/GenBank/DDBJ databases">
        <title>Genome assembly of Pristionchus species.</title>
        <authorList>
            <person name="Yoshida K."/>
            <person name="Sommer R.J."/>
        </authorList>
    </citation>
    <scope>NUCLEOTIDE SEQUENCE</scope>
    <source>
        <strain evidence="1">RS5133</strain>
    </source>
</reference>
<feature type="non-terminal residue" evidence="1">
    <location>
        <position position="131"/>
    </location>
</feature>
<protein>
    <recommendedName>
        <fullName evidence="3">BLOC-1-related complex subunit 5</fullName>
    </recommendedName>
</protein>
<organism evidence="1 2">
    <name type="scientific">Pristionchus fissidentatus</name>
    <dbReference type="NCBI Taxonomy" id="1538716"/>
    <lineage>
        <taxon>Eukaryota</taxon>
        <taxon>Metazoa</taxon>
        <taxon>Ecdysozoa</taxon>
        <taxon>Nematoda</taxon>
        <taxon>Chromadorea</taxon>
        <taxon>Rhabditida</taxon>
        <taxon>Rhabditina</taxon>
        <taxon>Diplogasteromorpha</taxon>
        <taxon>Diplogasteroidea</taxon>
        <taxon>Neodiplogasteridae</taxon>
        <taxon>Pristionchus</taxon>
    </lineage>
</organism>
<dbReference type="EMBL" id="BTSY01000005">
    <property type="protein sequence ID" value="GMT30233.1"/>
    <property type="molecule type" value="Genomic_DNA"/>
</dbReference>
<name>A0AAV5WHU8_9BILA</name>
<evidence type="ECO:0000313" key="1">
    <source>
        <dbReference type="EMBL" id="GMT30233.1"/>
    </source>
</evidence>
<sequence length="131" mass="15254">MEEHAGHFGYDELFANEVQVGKEMARMRVFHKFLMKEKEEIDTKKKQINNLILAASNEIASKCTFIIAQAISRCLDLTAQVQKVGRSRNEMVERREETIVQTLDRMKMAMDTMAKIPYTRLLLTRLNMQKS</sequence>
<dbReference type="Proteomes" id="UP001432322">
    <property type="component" value="Unassembled WGS sequence"/>
</dbReference>
<proteinExistence type="predicted"/>
<dbReference type="AlphaFoldDB" id="A0AAV5WHU8"/>
<gene>
    <name evidence="1" type="ORF">PFISCL1PPCAC_21530</name>
</gene>
<evidence type="ECO:0000313" key="2">
    <source>
        <dbReference type="Proteomes" id="UP001432322"/>
    </source>
</evidence>
<keyword evidence="2" id="KW-1185">Reference proteome</keyword>
<comment type="caution">
    <text evidence="1">The sequence shown here is derived from an EMBL/GenBank/DDBJ whole genome shotgun (WGS) entry which is preliminary data.</text>
</comment>
<evidence type="ECO:0008006" key="3">
    <source>
        <dbReference type="Google" id="ProtNLM"/>
    </source>
</evidence>
<accession>A0AAV5WHU8</accession>